<evidence type="ECO:0000313" key="6">
    <source>
        <dbReference type="EMBL" id="KAJ1956830.1"/>
    </source>
</evidence>
<gene>
    <name evidence="6" type="primary">PHO81</name>
    <name evidence="6" type="ORF">IWQ62_005216</name>
</gene>
<evidence type="ECO:0000256" key="2">
    <source>
        <dbReference type="ARBA" id="ARBA00023043"/>
    </source>
</evidence>
<dbReference type="Gene3D" id="1.25.40.20">
    <property type="entry name" value="Ankyrin repeat-containing domain"/>
    <property type="match status" value="2"/>
</dbReference>
<organism evidence="6 7">
    <name type="scientific">Dispira parvispora</name>
    <dbReference type="NCBI Taxonomy" id="1520584"/>
    <lineage>
        <taxon>Eukaryota</taxon>
        <taxon>Fungi</taxon>
        <taxon>Fungi incertae sedis</taxon>
        <taxon>Zoopagomycota</taxon>
        <taxon>Kickxellomycotina</taxon>
        <taxon>Dimargaritomycetes</taxon>
        <taxon>Dimargaritales</taxon>
        <taxon>Dimargaritaceae</taxon>
        <taxon>Dispira</taxon>
    </lineage>
</organism>
<evidence type="ECO:0000256" key="1">
    <source>
        <dbReference type="ARBA" id="ARBA00022737"/>
    </source>
</evidence>
<accession>A0A9W8AKE9</accession>
<dbReference type="SMART" id="SM00248">
    <property type="entry name" value="ANK"/>
    <property type="match status" value="7"/>
</dbReference>
<dbReference type="PROSITE" id="PS51382">
    <property type="entry name" value="SPX"/>
    <property type="match status" value="1"/>
</dbReference>
<proteinExistence type="predicted"/>
<reference evidence="6" key="1">
    <citation type="submission" date="2022-07" db="EMBL/GenBank/DDBJ databases">
        <title>Phylogenomic reconstructions and comparative analyses of Kickxellomycotina fungi.</title>
        <authorList>
            <person name="Reynolds N.K."/>
            <person name="Stajich J.E."/>
            <person name="Barry K."/>
            <person name="Grigoriev I.V."/>
            <person name="Crous P."/>
            <person name="Smith M.E."/>
        </authorList>
    </citation>
    <scope>NUCLEOTIDE SEQUENCE</scope>
    <source>
        <strain evidence="6">RSA 1196</strain>
    </source>
</reference>
<dbReference type="Pfam" id="PF12796">
    <property type="entry name" value="Ank_2"/>
    <property type="match status" value="3"/>
</dbReference>
<feature type="region of interest" description="Disordered" evidence="4">
    <location>
        <begin position="896"/>
        <end position="936"/>
    </location>
</feature>
<dbReference type="PANTHER" id="PTHR24198:SF165">
    <property type="entry name" value="ANKYRIN REPEAT-CONTAINING PROTEIN-RELATED"/>
    <property type="match status" value="1"/>
</dbReference>
<name>A0A9W8AKE9_9FUNG</name>
<feature type="repeat" description="ANK" evidence="3">
    <location>
        <begin position="437"/>
        <end position="469"/>
    </location>
</feature>
<comment type="caution">
    <text evidence="6">The sequence shown here is derived from an EMBL/GenBank/DDBJ whole genome shotgun (WGS) entry which is preliminary data.</text>
</comment>
<dbReference type="PRINTS" id="PR01415">
    <property type="entry name" value="ANKYRIN"/>
</dbReference>
<dbReference type="InterPro" id="IPR036770">
    <property type="entry name" value="Ankyrin_rpt-contain_sf"/>
</dbReference>
<protein>
    <submittedName>
        <fullName evidence="6">Phosphate system positive regulatory protein pho81</fullName>
    </submittedName>
</protein>
<dbReference type="PANTHER" id="PTHR24198">
    <property type="entry name" value="ANKYRIN REPEAT AND PROTEIN KINASE DOMAIN-CONTAINING PROTEIN"/>
    <property type="match status" value="1"/>
</dbReference>
<evidence type="ECO:0000313" key="7">
    <source>
        <dbReference type="Proteomes" id="UP001150925"/>
    </source>
</evidence>
<evidence type="ECO:0000256" key="3">
    <source>
        <dbReference type="PROSITE-ProRule" id="PRU00023"/>
    </source>
</evidence>
<dbReference type="InterPro" id="IPR002110">
    <property type="entry name" value="Ankyrin_rpt"/>
</dbReference>
<keyword evidence="2 3" id="KW-0040">ANK repeat</keyword>
<feature type="domain" description="SPX" evidence="5">
    <location>
        <begin position="1"/>
        <end position="144"/>
    </location>
</feature>
<dbReference type="CDD" id="cd14483">
    <property type="entry name" value="SPX_PHO81_NUC-2_like"/>
    <property type="match status" value="1"/>
</dbReference>
<dbReference type="Proteomes" id="UP001150925">
    <property type="component" value="Unassembled WGS sequence"/>
</dbReference>
<feature type="repeat" description="ANK" evidence="3">
    <location>
        <begin position="504"/>
        <end position="528"/>
    </location>
</feature>
<dbReference type="OrthoDB" id="1577640at2759"/>
<feature type="non-terminal residue" evidence="6">
    <location>
        <position position="1012"/>
    </location>
</feature>
<sequence>MKFGKYIQNHRLAEWSSHYMDYKALKKIINSLGTSQQRFQFTKTAFFYQLERELEKVNEFYMQKESDLKQRLRTLLEKKKVWLLRPPNQVYRTSYIALKEAFTEFQHDLDKLQQFVEINGTGFRKILKKWDKRSKSTTKELYLSRQVEVQPCFNRDIIGELSDTATTHLGEILNKIDELPSSSAAASLVLPTTALHSPSGSSNAISETPSHTHYGKSEPQLFEALLNDQRSVIQGILDKYQTQPTTTLPHQVSSIDSPPNSSPNIHRLFSALFWRACSEGLWNDSMELVARSGLVDFTYADDINDRTCLHQAAIHGLVGLVQVLVATRQLNDVDHVDYYGRTALHYAAMHGRVDFLSLLLETAPQLDLSTVDHDGNDVLIYAVIRGSIPCVAVLLEHQQASKPYNYNHALVVGCQYGHLDMVALMLAKGVRLALDTGDTSLLHIAAREGHPALCRLLIGHGAKVNLQDKDNTWTPLFYAANEGHQETVQVLLDAGCRLDLLDEAGSTPVYYAAVNGHVDVVGLLHQAGCPVPSPLSDQASPATTTSTITVSSALTDVSQLPVSTSFLPGDTLSRSRDVTALLQASPSHPLGSASFDNSHIDESHSFTLPDSVQDIDMDGIPSLSLPPPVIPVRTYGHRYLDDKCYLQLLFRNQSSSTRNSPVQIQGYTELSTLRLVICPKPDQGVILRTLMLPLDEDPSVVGFLLPRDAPFNIEFSVYPSFGSKILGKAVVLGSSLGLTTHQNLPLPTKLTVSAGSDVAASASTLSKDRSCTSVCKPTRLQSNRSHGSLVCPLLDTHLKVVGEIALGYVLIKPLSGVKLQIGGPIPTYWKSTNTTHPQHSVGSILNSPLSTLSMGPTSSHVASPAFPTVPAAYLSGGADSHSSGPDASTMFALRAPDEASPSLSASNNPTGPTKSKLSRSRSGSGTPLTQPHAPPTLVSGNPLIALVTSSSLANEHVHLIVQVTRDFVPVVYPWSQLDIIDGVQLSVTAMTAAQFRHVGLQKIGFLGKDTVD</sequence>
<feature type="compositionally biased region" description="Polar residues" evidence="4">
    <location>
        <begin position="901"/>
        <end position="912"/>
    </location>
</feature>
<dbReference type="PROSITE" id="PS50297">
    <property type="entry name" value="ANK_REP_REGION"/>
    <property type="match status" value="4"/>
</dbReference>
<dbReference type="SUPFAM" id="SSF48403">
    <property type="entry name" value="Ankyrin repeat"/>
    <property type="match status" value="1"/>
</dbReference>
<evidence type="ECO:0000256" key="4">
    <source>
        <dbReference type="SAM" id="MobiDB-lite"/>
    </source>
</evidence>
<keyword evidence="7" id="KW-1185">Reference proteome</keyword>
<dbReference type="EMBL" id="JANBPY010002052">
    <property type="protein sequence ID" value="KAJ1956830.1"/>
    <property type="molecule type" value="Genomic_DNA"/>
</dbReference>
<dbReference type="PROSITE" id="PS50088">
    <property type="entry name" value="ANK_REPEAT"/>
    <property type="match status" value="4"/>
</dbReference>
<dbReference type="AlphaFoldDB" id="A0A9W8AKE9"/>
<feature type="repeat" description="ANK" evidence="3">
    <location>
        <begin position="471"/>
        <end position="503"/>
    </location>
</feature>
<dbReference type="Pfam" id="PF03105">
    <property type="entry name" value="SPX"/>
    <property type="match status" value="2"/>
</dbReference>
<evidence type="ECO:0000259" key="5">
    <source>
        <dbReference type="PROSITE" id="PS51382"/>
    </source>
</evidence>
<keyword evidence="1" id="KW-0677">Repeat</keyword>
<dbReference type="InterPro" id="IPR004331">
    <property type="entry name" value="SPX_dom"/>
</dbReference>
<feature type="repeat" description="ANK" evidence="3">
    <location>
        <begin position="339"/>
        <end position="371"/>
    </location>
</feature>